<organism evidence="2 3">
    <name type="scientific">Sorangium cellulosum</name>
    <name type="common">Polyangium cellulosum</name>
    <dbReference type="NCBI Taxonomy" id="56"/>
    <lineage>
        <taxon>Bacteria</taxon>
        <taxon>Pseudomonadati</taxon>
        <taxon>Myxococcota</taxon>
        <taxon>Polyangia</taxon>
        <taxon>Polyangiales</taxon>
        <taxon>Polyangiaceae</taxon>
        <taxon>Sorangium</taxon>
    </lineage>
</organism>
<gene>
    <name evidence="2" type="ORF">SOCE26_078890</name>
</gene>
<feature type="transmembrane region" description="Helical" evidence="1">
    <location>
        <begin position="102"/>
        <end position="121"/>
    </location>
</feature>
<proteinExistence type="predicted"/>
<reference evidence="2 3" key="1">
    <citation type="submission" date="2015-09" db="EMBL/GenBank/DDBJ databases">
        <title>Sorangium comparison.</title>
        <authorList>
            <person name="Zaburannyi N."/>
            <person name="Bunk B."/>
            <person name="Overmann J."/>
            <person name="Mueller R."/>
        </authorList>
    </citation>
    <scope>NUCLEOTIDE SEQUENCE [LARGE SCALE GENOMIC DNA]</scope>
    <source>
        <strain evidence="2 3">So ce26</strain>
    </source>
</reference>
<keyword evidence="1" id="KW-0812">Transmembrane</keyword>
<evidence type="ECO:0008006" key="4">
    <source>
        <dbReference type="Google" id="ProtNLM"/>
    </source>
</evidence>
<feature type="transmembrane region" description="Helical" evidence="1">
    <location>
        <begin position="47"/>
        <end position="68"/>
    </location>
</feature>
<evidence type="ECO:0000256" key="1">
    <source>
        <dbReference type="SAM" id="Phobius"/>
    </source>
</evidence>
<keyword evidence="1" id="KW-1133">Transmembrane helix</keyword>
<evidence type="ECO:0000313" key="3">
    <source>
        <dbReference type="Proteomes" id="UP000238348"/>
    </source>
</evidence>
<dbReference type="EMBL" id="CP012673">
    <property type="protein sequence ID" value="AUX46383.1"/>
    <property type="molecule type" value="Genomic_DNA"/>
</dbReference>
<accession>A0A2L0F4B9</accession>
<protein>
    <recommendedName>
        <fullName evidence="4">MerC domain-containing protein</fullName>
    </recommendedName>
</protein>
<sequence length="124" mass="12486">MWSEGTAAGRLLALLPTVTLVLLPKCPLCVAAYLGVFGSLGAGSWLRAAWGLPIGVALLAFTLGALALRACRSGDVRPSLLGLAGAAALLAGKFALDMPPLLYVGAAVLLGASLWSARRAAATT</sequence>
<dbReference type="AlphaFoldDB" id="A0A2L0F4B9"/>
<name>A0A2L0F4B9_SORCE</name>
<dbReference type="Proteomes" id="UP000238348">
    <property type="component" value="Chromosome"/>
</dbReference>
<feature type="transmembrane region" description="Helical" evidence="1">
    <location>
        <begin position="80"/>
        <end position="96"/>
    </location>
</feature>
<evidence type="ECO:0000313" key="2">
    <source>
        <dbReference type="EMBL" id="AUX46383.1"/>
    </source>
</evidence>
<keyword evidence="1" id="KW-0472">Membrane</keyword>